<dbReference type="OrthoDB" id="5538558at2759"/>
<evidence type="ECO:0000313" key="2">
    <source>
        <dbReference type="Proteomes" id="UP000186583"/>
    </source>
</evidence>
<accession>A0A1Q8S5T8</accession>
<name>A0A1Q8S5T8_9PEZI</name>
<dbReference type="Proteomes" id="UP000186583">
    <property type="component" value="Unassembled WGS sequence"/>
</dbReference>
<dbReference type="EMBL" id="MPGH01000014">
    <property type="protein sequence ID" value="OLN96741.1"/>
    <property type="molecule type" value="Genomic_DNA"/>
</dbReference>
<keyword evidence="2" id="KW-1185">Reference proteome</keyword>
<organism evidence="1 2">
    <name type="scientific">Colletotrichum chlorophyti</name>
    <dbReference type="NCBI Taxonomy" id="708187"/>
    <lineage>
        <taxon>Eukaryota</taxon>
        <taxon>Fungi</taxon>
        <taxon>Dikarya</taxon>
        <taxon>Ascomycota</taxon>
        <taxon>Pezizomycotina</taxon>
        <taxon>Sordariomycetes</taxon>
        <taxon>Hypocreomycetidae</taxon>
        <taxon>Glomerellales</taxon>
        <taxon>Glomerellaceae</taxon>
        <taxon>Colletotrichum</taxon>
    </lineage>
</organism>
<protein>
    <submittedName>
        <fullName evidence="1">Uncharacterized protein</fullName>
    </submittedName>
</protein>
<proteinExistence type="predicted"/>
<comment type="caution">
    <text evidence="1">The sequence shown here is derived from an EMBL/GenBank/DDBJ whole genome shotgun (WGS) entry which is preliminary data.</text>
</comment>
<reference evidence="1 2" key="1">
    <citation type="submission" date="2016-11" db="EMBL/GenBank/DDBJ databases">
        <title>Draft Genome Assembly of Colletotrichum chlorophyti a pathogen of herbaceous plants.</title>
        <authorList>
            <person name="Gan P."/>
            <person name="Narusaka M."/>
            <person name="Tsushima A."/>
            <person name="Narusaka Y."/>
            <person name="Takano Y."/>
            <person name="Shirasu K."/>
        </authorList>
    </citation>
    <scope>NUCLEOTIDE SEQUENCE [LARGE SCALE GENOMIC DNA]</scope>
    <source>
        <strain evidence="1 2">NTL11</strain>
    </source>
</reference>
<evidence type="ECO:0000313" key="1">
    <source>
        <dbReference type="EMBL" id="OLN96741.1"/>
    </source>
</evidence>
<sequence length="358" mass="40365">MASSNIPPPVAASNVWLSSISPRSVATELATREDSHVHSITRGGKIAAMRSTRAALTSLTQGGGPAHKLIRKVVPPPKPVYPAKTDLRFRSGRHLLRRIGVCLAFGCNPHQTSEAARIVRTIESDWRRIQLTTNAGHLPEEAMYEHRLQRAGVLQDANGAPNRKPHWQNLTRHSPLLHIAEQSMIRFFEHGIATATPENQENWKVLREEGYPNRNEKHRHALMVHRAWLPYADPRVLEQQRVCAHTRIQLDENFGETGEVQLRTVIWSHRWMDRVAEAVSVLRFSQPVSKKRWAWLPDEISRLARLASDSPAVEAARGEYISLLEAVDELEKSTWNRRDAVEDFGTNAAPASEPAQAK</sequence>
<gene>
    <name evidence="1" type="ORF">CCHL11_02422</name>
</gene>
<dbReference type="AlphaFoldDB" id="A0A1Q8S5T8"/>